<dbReference type="GO" id="GO:0003677">
    <property type="term" value="F:DNA binding"/>
    <property type="evidence" value="ECO:0007669"/>
    <property type="project" value="UniProtKB-KW"/>
</dbReference>
<evidence type="ECO:0000259" key="5">
    <source>
        <dbReference type="PROSITE" id="PS51063"/>
    </source>
</evidence>
<dbReference type="InterPro" id="IPR000595">
    <property type="entry name" value="cNMP-bd_dom"/>
</dbReference>
<evidence type="ECO:0000259" key="4">
    <source>
        <dbReference type="PROSITE" id="PS50042"/>
    </source>
</evidence>
<dbReference type="Proteomes" id="UP000494255">
    <property type="component" value="Unassembled WGS sequence"/>
</dbReference>
<dbReference type="InterPro" id="IPR036390">
    <property type="entry name" value="WH_DNA-bd_sf"/>
</dbReference>
<feature type="domain" description="Cyclic nucleotide-binding" evidence="4">
    <location>
        <begin position="40"/>
        <end position="128"/>
    </location>
</feature>
<dbReference type="PROSITE" id="PS51063">
    <property type="entry name" value="HTH_CRP_2"/>
    <property type="match status" value="1"/>
</dbReference>
<dbReference type="SUPFAM" id="SSF51206">
    <property type="entry name" value="cAMP-binding domain-like"/>
    <property type="match status" value="1"/>
</dbReference>
<dbReference type="Gene3D" id="2.60.120.10">
    <property type="entry name" value="Jelly Rolls"/>
    <property type="match status" value="1"/>
</dbReference>
<dbReference type="SUPFAM" id="SSF46785">
    <property type="entry name" value="Winged helix' DNA-binding domain"/>
    <property type="match status" value="1"/>
</dbReference>
<accession>A0A6J5CEU1</accession>
<dbReference type="InterPro" id="IPR050397">
    <property type="entry name" value="Env_Response_Regulators"/>
</dbReference>
<dbReference type="GO" id="GO:0003700">
    <property type="term" value="F:DNA-binding transcription factor activity"/>
    <property type="evidence" value="ECO:0007669"/>
    <property type="project" value="TreeGrafter"/>
</dbReference>
<dbReference type="InterPro" id="IPR014710">
    <property type="entry name" value="RmlC-like_jellyroll"/>
</dbReference>
<evidence type="ECO:0000313" key="7">
    <source>
        <dbReference type="Proteomes" id="UP000494255"/>
    </source>
</evidence>
<dbReference type="AlphaFoldDB" id="A0A6J5CEU1"/>
<evidence type="ECO:0000256" key="3">
    <source>
        <dbReference type="ARBA" id="ARBA00023163"/>
    </source>
</evidence>
<evidence type="ECO:0000256" key="1">
    <source>
        <dbReference type="ARBA" id="ARBA00023015"/>
    </source>
</evidence>
<dbReference type="CDD" id="cd00092">
    <property type="entry name" value="HTH_CRP"/>
    <property type="match status" value="1"/>
</dbReference>
<sequence>MTARLTKWWYAMGTHQLSGETISTETWHMDKVAANVFMNAEHLGKRQVLQKDTTLYRQGETGTSFFFLVSGRVQVGVFQEDGTEFILELMGPWSLIGEGTAIAGQRRMTTAIALEPCVVVKFDYATIKPAFTANIEFATTLMEVIAIKQWVLGMRIQFMAMPKPELRIVELLSRLANLYGEADEVGVRIRTPLTHEQVASLTGTSRVTVTRTITRLKSEGVILNEGQHFWVLDQRRLSA</sequence>
<name>A0A6J5CEU1_9BURK</name>
<feature type="domain" description="HTH crp-type" evidence="5">
    <location>
        <begin position="161"/>
        <end position="235"/>
    </location>
</feature>
<evidence type="ECO:0000313" key="6">
    <source>
        <dbReference type="EMBL" id="CAB3733208.1"/>
    </source>
</evidence>
<reference evidence="6 7" key="1">
    <citation type="submission" date="2020-04" db="EMBL/GenBank/DDBJ databases">
        <authorList>
            <person name="De Canck E."/>
        </authorList>
    </citation>
    <scope>NUCLEOTIDE SEQUENCE [LARGE SCALE GENOMIC DNA]</scope>
    <source>
        <strain evidence="6 7">LMG 24238</strain>
    </source>
</reference>
<proteinExistence type="predicted"/>
<keyword evidence="2" id="KW-0238">DNA-binding</keyword>
<organism evidence="6 7">
    <name type="scientific">Paraburkholderia sediminicola</name>
    <dbReference type="NCBI Taxonomy" id="458836"/>
    <lineage>
        <taxon>Bacteria</taxon>
        <taxon>Pseudomonadati</taxon>
        <taxon>Pseudomonadota</taxon>
        <taxon>Betaproteobacteria</taxon>
        <taxon>Burkholderiales</taxon>
        <taxon>Burkholderiaceae</taxon>
        <taxon>Paraburkholderia</taxon>
    </lineage>
</organism>
<keyword evidence="3" id="KW-0804">Transcription</keyword>
<dbReference type="InterPro" id="IPR036388">
    <property type="entry name" value="WH-like_DNA-bd_sf"/>
</dbReference>
<dbReference type="Pfam" id="PF13545">
    <property type="entry name" value="HTH_Crp_2"/>
    <property type="match status" value="1"/>
</dbReference>
<dbReference type="Pfam" id="PF00027">
    <property type="entry name" value="cNMP_binding"/>
    <property type="match status" value="1"/>
</dbReference>
<dbReference type="PANTHER" id="PTHR24567:SF74">
    <property type="entry name" value="HTH-TYPE TRANSCRIPTIONAL REGULATOR ARCR"/>
    <property type="match status" value="1"/>
</dbReference>
<evidence type="ECO:0008006" key="8">
    <source>
        <dbReference type="Google" id="ProtNLM"/>
    </source>
</evidence>
<dbReference type="EMBL" id="CADIKC010000010">
    <property type="protein sequence ID" value="CAB3733208.1"/>
    <property type="molecule type" value="Genomic_DNA"/>
</dbReference>
<dbReference type="SMART" id="SM00100">
    <property type="entry name" value="cNMP"/>
    <property type="match status" value="1"/>
</dbReference>
<keyword evidence="7" id="KW-1185">Reference proteome</keyword>
<dbReference type="GO" id="GO:0005829">
    <property type="term" value="C:cytosol"/>
    <property type="evidence" value="ECO:0007669"/>
    <property type="project" value="TreeGrafter"/>
</dbReference>
<dbReference type="PROSITE" id="PS50042">
    <property type="entry name" value="CNMP_BINDING_3"/>
    <property type="match status" value="1"/>
</dbReference>
<dbReference type="Gene3D" id="1.10.10.10">
    <property type="entry name" value="Winged helix-like DNA-binding domain superfamily/Winged helix DNA-binding domain"/>
    <property type="match status" value="1"/>
</dbReference>
<dbReference type="InterPro" id="IPR018490">
    <property type="entry name" value="cNMP-bd_dom_sf"/>
</dbReference>
<dbReference type="CDD" id="cd00038">
    <property type="entry name" value="CAP_ED"/>
    <property type="match status" value="1"/>
</dbReference>
<keyword evidence="1" id="KW-0805">Transcription regulation</keyword>
<dbReference type="SMART" id="SM00419">
    <property type="entry name" value="HTH_CRP"/>
    <property type="match status" value="1"/>
</dbReference>
<protein>
    <recommendedName>
        <fullName evidence="8">CRP-like cAMP-binding protein</fullName>
    </recommendedName>
</protein>
<dbReference type="PANTHER" id="PTHR24567">
    <property type="entry name" value="CRP FAMILY TRANSCRIPTIONAL REGULATORY PROTEIN"/>
    <property type="match status" value="1"/>
</dbReference>
<evidence type="ECO:0000256" key="2">
    <source>
        <dbReference type="ARBA" id="ARBA00023125"/>
    </source>
</evidence>
<gene>
    <name evidence="6" type="ORF">LMG24238_05925</name>
</gene>
<dbReference type="InterPro" id="IPR012318">
    <property type="entry name" value="HTH_CRP"/>
</dbReference>